<sequence length="942" mass="102117">MNTQDFTGKLKIALLAGGAIILPASAMAQQGTATADGAVTQGDLAGQIDTAPGDEIVVTGFRQSLDAAIAAKRNSASQVDVIVAEDIAKFPDTNLAESLQRVPGVSIQREAGEGRAITVRGLGQQFTRVRVNGMEAVATSTSDASANRERGFDFNVFAAELFSSLVVHKTAEASLDEGSLGAVVDLNTGNPLALDAGFSAVASAQVRYNDLSEDAGPRLAGLLGWTNDDGTFGVSVSAAYSQYKTSELGNNSVRWTQGAFRSVSGTSCFTGTTYTPNSACNAVGLAFHPRIPRYGAVEHDRERLGLTGSVQWAPTDRTKLSIDGLYSTFKASRDEYWGELLFRTNERSIDVVDYQIDADNNLISGTFNNAWVRTERYSRESETKFHQLSGRLEHEFSDRVKIDLLGGFSKSEAPITREATLIFDDRDFNGYSYDYSDMDSPQLSFGTNGISDPAQFQLAEFRNRPSDTTNKFKTVSGNIDWQATDELNFEIGGVYRQFDFDTIGYRADSTYCVAFTCRPGQYGLPVTGAISELFELGNAGQPAGNTNQWVVPLLGPAADAVGLFELNPAAFPGDTRSVTEKTTGGYVQANWDSDFFGLRFTGNLGLRYVRTDQSSTGFVGTSEVTVERDYDDFLPALNVNLFVTDDVILRGAMSRVITRPSLGGLTPGGSIDPFNFRITTGNPFLDPFRAWAYDAAVEWYFAPGALASVAVFSKEIDNFPIAGSQQGTFADSQLPTSLLTPGTPLYEAIVGGTNPGVPIEYRTQVNNPGGSLRGVEFSLNLPFSTFTDSTFLGGFGLLGNVTLIDSNVEYTVPLPGTGLDRSGNPTGASDVFERPLLDMAKRAANGTLYWENDKFSVRTSLAWRDEYIDGISGNRNVFEGFEDILNVDASIRYNVTEQLSVTLEGTNLTDAARKRWVDDFARRGYENNRFGRIIMAGVRVQL</sequence>
<comment type="caution">
    <text evidence="8">The sequence shown here is derived from an EMBL/GenBank/DDBJ whole genome shotgun (WGS) entry which is preliminary data.</text>
</comment>
<dbReference type="Pfam" id="PF00593">
    <property type="entry name" value="TonB_dep_Rec_b-barrel"/>
    <property type="match status" value="1"/>
</dbReference>
<keyword evidence="3" id="KW-0998">Cell outer membrane</keyword>
<evidence type="ECO:0000259" key="7">
    <source>
        <dbReference type="Pfam" id="PF07715"/>
    </source>
</evidence>
<evidence type="ECO:0000256" key="4">
    <source>
        <dbReference type="RuleBase" id="RU003357"/>
    </source>
</evidence>
<feature type="signal peptide" evidence="5">
    <location>
        <begin position="1"/>
        <end position="28"/>
    </location>
</feature>
<keyword evidence="4" id="KW-0798">TonB box</keyword>
<feature type="domain" description="TonB-dependent receptor-like beta-barrel" evidence="6">
    <location>
        <begin position="424"/>
        <end position="908"/>
    </location>
</feature>
<dbReference type="Pfam" id="PF07715">
    <property type="entry name" value="Plug"/>
    <property type="match status" value="1"/>
</dbReference>
<accession>A0A0B2BZH8</accession>
<comment type="subcellular location">
    <subcellularLocation>
        <location evidence="1 4">Cell outer membrane</location>
    </subcellularLocation>
</comment>
<comment type="similarity">
    <text evidence="4">Belongs to the TonB-dependent receptor family.</text>
</comment>
<dbReference type="PANTHER" id="PTHR40980">
    <property type="entry name" value="PLUG DOMAIN-CONTAINING PROTEIN"/>
    <property type="match status" value="1"/>
</dbReference>
<dbReference type="InterPro" id="IPR010104">
    <property type="entry name" value="TonB_rcpt_bac"/>
</dbReference>
<dbReference type="GO" id="GO:0009279">
    <property type="term" value="C:cell outer membrane"/>
    <property type="evidence" value="ECO:0007669"/>
    <property type="project" value="UniProtKB-SubCell"/>
</dbReference>
<dbReference type="InterPro" id="IPR037066">
    <property type="entry name" value="Plug_dom_sf"/>
</dbReference>
<proteinExistence type="inferred from homology"/>
<keyword evidence="8" id="KW-0675">Receptor</keyword>
<dbReference type="STRING" id="1572751.PK98_11990"/>
<dbReference type="SUPFAM" id="SSF56935">
    <property type="entry name" value="Porins"/>
    <property type="match status" value="1"/>
</dbReference>
<keyword evidence="9" id="KW-1185">Reference proteome</keyword>
<dbReference type="NCBIfam" id="TIGR01782">
    <property type="entry name" value="TonB-Xanth-Caul"/>
    <property type="match status" value="1"/>
</dbReference>
<evidence type="ECO:0000313" key="8">
    <source>
        <dbReference type="EMBL" id="KHL25106.1"/>
    </source>
</evidence>
<keyword evidence="2 4" id="KW-0472">Membrane</keyword>
<evidence type="ECO:0000256" key="1">
    <source>
        <dbReference type="ARBA" id="ARBA00004442"/>
    </source>
</evidence>
<evidence type="ECO:0000313" key="9">
    <source>
        <dbReference type="Proteomes" id="UP000030988"/>
    </source>
</evidence>
<evidence type="ECO:0000259" key="6">
    <source>
        <dbReference type="Pfam" id="PF00593"/>
    </source>
</evidence>
<evidence type="ECO:0000256" key="3">
    <source>
        <dbReference type="ARBA" id="ARBA00023237"/>
    </source>
</evidence>
<dbReference type="Gene3D" id="2.170.130.10">
    <property type="entry name" value="TonB-dependent receptor, plug domain"/>
    <property type="match status" value="1"/>
</dbReference>
<feature type="domain" description="TonB-dependent receptor plug" evidence="7">
    <location>
        <begin position="72"/>
        <end position="182"/>
    </location>
</feature>
<evidence type="ECO:0000256" key="5">
    <source>
        <dbReference type="SAM" id="SignalP"/>
    </source>
</evidence>
<organism evidence="8 9">
    <name type="scientific">Croceibacterium mercuriale</name>
    <dbReference type="NCBI Taxonomy" id="1572751"/>
    <lineage>
        <taxon>Bacteria</taxon>
        <taxon>Pseudomonadati</taxon>
        <taxon>Pseudomonadota</taxon>
        <taxon>Alphaproteobacteria</taxon>
        <taxon>Sphingomonadales</taxon>
        <taxon>Erythrobacteraceae</taxon>
        <taxon>Croceibacterium</taxon>
    </lineage>
</organism>
<gene>
    <name evidence="8" type="ORF">PK98_11990</name>
</gene>
<keyword evidence="5" id="KW-0732">Signal</keyword>
<evidence type="ECO:0000256" key="2">
    <source>
        <dbReference type="ARBA" id="ARBA00023136"/>
    </source>
</evidence>
<dbReference type="InterPro" id="IPR012910">
    <property type="entry name" value="Plug_dom"/>
</dbReference>
<dbReference type="InterPro" id="IPR000531">
    <property type="entry name" value="Beta-barrel_TonB"/>
</dbReference>
<dbReference type="AlphaFoldDB" id="A0A0B2BZH8"/>
<dbReference type="EMBL" id="JTDN01000002">
    <property type="protein sequence ID" value="KHL25106.1"/>
    <property type="molecule type" value="Genomic_DNA"/>
</dbReference>
<protein>
    <submittedName>
        <fullName evidence="8">TonB-dependent receptor</fullName>
    </submittedName>
</protein>
<dbReference type="Gene3D" id="2.40.170.20">
    <property type="entry name" value="TonB-dependent receptor, beta-barrel domain"/>
    <property type="match status" value="1"/>
</dbReference>
<reference evidence="8 9" key="1">
    <citation type="submission" date="2014-11" db="EMBL/GenBank/DDBJ databases">
        <title>Draft genome sequence of Kirrobacter mercurialis.</title>
        <authorList>
            <person name="Coil D.A."/>
            <person name="Eisen J.A."/>
        </authorList>
    </citation>
    <scope>NUCLEOTIDE SEQUENCE [LARGE SCALE GENOMIC DNA]</scope>
    <source>
        <strain evidence="8 9">Coronado</strain>
    </source>
</reference>
<dbReference type="CDD" id="cd01347">
    <property type="entry name" value="ligand_gated_channel"/>
    <property type="match status" value="1"/>
</dbReference>
<feature type="chain" id="PRO_5002068907" evidence="5">
    <location>
        <begin position="29"/>
        <end position="942"/>
    </location>
</feature>
<dbReference type="InterPro" id="IPR036942">
    <property type="entry name" value="Beta-barrel_TonB_sf"/>
</dbReference>
<dbReference type="RefSeq" id="WP_039097642.1">
    <property type="nucleotide sequence ID" value="NZ_JTDN01000002.1"/>
</dbReference>
<dbReference type="Proteomes" id="UP000030988">
    <property type="component" value="Unassembled WGS sequence"/>
</dbReference>
<name>A0A0B2BZH8_9SPHN</name>
<dbReference type="PANTHER" id="PTHR40980:SF3">
    <property type="entry name" value="TONB-DEPENDENT RECEPTOR-LIKE BETA-BARREL DOMAIN-CONTAINING PROTEIN"/>
    <property type="match status" value="1"/>
</dbReference>